<dbReference type="Proteomes" id="UP001329151">
    <property type="component" value="Chromosome"/>
</dbReference>
<sequence>MGVTFCLVDHLHITYTTECNSIELKFLTHLQPWLASSVEKLQARRQFVAVRIRSIPGFSLVS</sequence>
<reference evidence="1 2" key="1">
    <citation type="submission" date="2023-10" db="EMBL/GenBank/DDBJ databases">
        <title>Complete Genome Sequence of Limnobacter thiooxidans CS-K2T, Isolated from freshwater lake sediments in Bavaria, Germany.</title>
        <authorList>
            <person name="Naruki M."/>
            <person name="Watanabe A."/>
            <person name="Warashina T."/>
            <person name="Morita T."/>
            <person name="Arakawa K."/>
        </authorList>
    </citation>
    <scope>NUCLEOTIDE SEQUENCE [LARGE SCALE GENOMIC DNA]</scope>
    <source>
        <strain evidence="1 2">CS-K2</strain>
    </source>
</reference>
<name>A0AA86J8N0_9BURK</name>
<proteinExistence type="predicted"/>
<gene>
    <name evidence="1" type="ORF">RGQ30_21110</name>
</gene>
<keyword evidence="2" id="KW-1185">Reference proteome</keyword>
<organism evidence="1 2">
    <name type="scientific">Limnobacter thiooxidans</name>
    <dbReference type="NCBI Taxonomy" id="131080"/>
    <lineage>
        <taxon>Bacteria</taxon>
        <taxon>Pseudomonadati</taxon>
        <taxon>Pseudomonadota</taxon>
        <taxon>Betaproteobacteria</taxon>
        <taxon>Burkholderiales</taxon>
        <taxon>Burkholderiaceae</taxon>
        <taxon>Limnobacter</taxon>
    </lineage>
</organism>
<evidence type="ECO:0000313" key="2">
    <source>
        <dbReference type="Proteomes" id="UP001329151"/>
    </source>
</evidence>
<dbReference type="KEGG" id="lto:RGQ30_21110"/>
<accession>A0AA86J8N0</accession>
<evidence type="ECO:0000313" key="1">
    <source>
        <dbReference type="EMBL" id="BET26610.1"/>
    </source>
</evidence>
<dbReference type="AlphaFoldDB" id="A0AA86J8N0"/>
<protein>
    <submittedName>
        <fullName evidence="1">Uncharacterized protein</fullName>
    </submittedName>
</protein>
<dbReference type="EMBL" id="AP028947">
    <property type="protein sequence ID" value="BET26610.1"/>
    <property type="molecule type" value="Genomic_DNA"/>
</dbReference>